<dbReference type="AlphaFoldDB" id="A0A0E0QBM7"/>
<dbReference type="HOGENOM" id="CLU_2675431_0_0_1"/>
<evidence type="ECO:0000256" key="1">
    <source>
        <dbReference type="SAM" id="MobiDB-lite"/>
    </source>
</evidence>
<name>A0A0E0QBM7_ORYRU</name>
<sequence length="75" mass="8284">MTTMVYKPVSHASRRDPSSLFRPQNTVTCPVGPAAAAAGAKPARKKSWRRSAPTMTTKLWRVKVSAIDDLLCRKE</sequence>
<reference evidence="3" key="1">
    <citation type="submission" date="2013-06" db="EMBL/GenBank/DDBJ databases">
        <authorList>
            <person name="Zhao Q."/>
        </authorList>
    </citation>
    <scope>NUCLEOTIDE SEQUENCE</scope>
    <source>
        <strain evidence="3">cv. W1943</strain>
    </source>
</reference>
<accession>A0A0E0QBM7</accession>
<protein>
    <submittedName>
        <fullName evidence="2">Uncharacterized protein</fullName>
    </submittedName>
</protein>
<organism evidence="2 3">
    <name type="scientific">Oryza rufipogon</name>
    <name type="common">Brownbeard rice</name>
    <name type="synonym">Asian wild rice</name>
    <dbReference type="NCBI Taxonomy" id="4529"/>
    <lineage>
        <taxon>Eukaryota</taxon>
        <taxon>Viridiplantae</taxon>
        <taxon>Streptophyta</taxon>
        <taxon>Embryophyta</taxon>
        <taxon>Tracheophyta</taxon>
        <taxon>Spermatophyta</taxon>
        <taxon>Magnoliopsida</taxon>
        <taxon>Liliopsida</taxon>
        <taxon>Poales</taxon>
        <taxon>Poaceae</taxon>
        <taxon>BOP clade</taxon>
        <taxon>Oryzoideae</taxon>
        <taxon>Oryzeae</taxon>
        <taxon>Oryzinae</taxon>
        <taxon>Oryza</taxon>
    </lineage>
</organism>
<keyword evidence="3" id="KW-1185">Reference proteome</keyword>
<evidence type="ECO:0000313" key="3">
    <source>
        <dbReference type="Proteomes" id="UP000008022"/>
    </source>
</evidence>
<dbReference type="EnsemblPlants" id="ORUFI07G24370.1">
    <property type="protein sequence ID" value="ORUFI07G24370.1"/>
    <property type="gene ID" value="ORUFI07G24370"/>
</dbReference>
<proteinExistence type="predicted"/>
<reference evidence="2" key="2">
    <citation type="submission" date="2015-06" db="UniProtKB">
        <authorList>
            <consortium name="EnsemblPlants"/>
        </authorList>
    </citation>
    <scope>IDENTIFICATION</scope>
</reference>
<feature type="compositionally biased region" description="Low complexity" evidence="1">
    <location>
        <begin position="32"/>
        <end position="41"/>
    </location>
</feature>
<dbReference type="Proteomes" id="UP000008022">
    <property type="component" value="Unassembled WGS sequence"/>
</dbReference>
<evidence type="ECO:0000313" key="2">
    <source>
        <dbReference type="EnsemblPlants" id="ORUFI07G24370.1"/>
    </source>
</evidence>
<feature type="region of interest" description="Disordered" evidence="1">
    <location>
        <begin position="1"/>
        <end position="54"/>
    </location>
</feature>
<dbReference type="Gramene" id="ORUFI07G24370.1">
    <property type="protein sequence ID" value="ORUFI07G24370.1"/>
    <property type="gene ID" value="ORUFI07G24370"/>
</dbReference>